<name>A0A7J8TA58_GOSDV</name>
<protein>
    <submittedName>
        <fullName evidence="1">Uncharacterized protein</fullName>
    </submittedName>
</protein>
<proteinExistence type="predicted"/>
<sequence>MENYMADLPNSEEECYSDCRGTTPKPLYDLCLVDYFDTTSVTFINHLLVFHLLQANEDLMLVPLIYSYFWVQVHYLPPGHRDCFFPILLTREVNEFDMGWDMSLRVVGRRVTIVDSVWLQKENVGGLAGGVSSDRATSSCLWTSPLTKTMSSINQVLGFNLERVASGDK</sequence>
<reference evidence="1 2" key="1">
    <citation type="journal article" date="2019" name="Genome Biol. Evol.">
        <title>Insights into the evolution of the New World diploid cottons (Gossypium, subgenus Houzingenia) based on genome sequencing.</title>
        <authorList>
            <person name="Grover C.E."/>
            <person name="Arick M.A. 2nd"/>
            <person name="Thrash A."/>
            <person name="Conover J.L."/>
            <person name="Sanders W.S."/>
            <person name="Peterson D.G."/>
            <person name="Frelichowski J.E."/>
            <person name="Scheffler J.A."/>
            <person name="Scheffler B.E."/>
            <person name="Wendel J.F."/>
        </authorList>
    </citation>
    <scope>NUCLEOTIDE SEQUENCE [LARGE SCALE GENOMIC DNA]</scope>
    <source>
        <strain evidence="1">27</strain>
        <tissue evidence="1">Leaf</tissue>
    </source>
</reference>
<dbReference type="AlphaFoldDB" id="A0A7J8TA58"/>
<accession>A0A7J8TA58</accession>
<dbReference type="Proteomes" id="UP000593561">
    <property type="component" value="Unassembled WGS sequence"/>
</dbReference>
<dbReference type="EMBL" id="JABFAC010240312">
    <property type="protein sequence ID" value="MBA0635044.1"/>
    <property type="molecule type" value="Genomic_DNA"/>
</dbReference>
<keyword evidence="2" id="KW-1185">Reference proteome</keyword>
<organism evidence="1 2">
    <name type="scientific">Gossypium davidsonii</name>
    <name type="common">Davidson's cotton</name>
    <name type="synonym">Gossypium klotzschianum subsp. davidsonii</name>
    <dbReference type="NCBI Taxonomy" id="34287"/>
    <lineage>
        <taxon>Eukaryota</taxon>
        <taxon>Viridiplantae</taxon>
        <taxon>Streptophyta</taxon>
        <taxon>Embryophyta</taxon>
        <taxon>Tracheophyta</taxon>
        <taxon>Spermatophyta</taxon>
        <taxon>Magnoliopsida</taxon>
        <taxon>eudicotyledons</taxon>
        <taxon>Gunneridae</taxon>
        <taxon>Pentapetalae</taxon>
        <taxon>rosids</taxon>
        <taxon>malvids</taxon>
        <taxon>Malvales</taxon>
        <taxon>Malvaceae</taxon>
        <taxon>Malvoideae</taxon>
        <taxon>Gossypium</taxon>
    </lineage>
</organism>
<evidence type="ECO:0000313" key="2">
    <source>
        <dbReference type="Proteomes" id="UP000593561"/>
    </source>
</evidence>
<comment type="caution">
    <text evidence="1">The sequence shown here is derived from an EMBL/GenBank/DDBJ whole genome shotgun (WGS) entry which is preliminary data.</text>
</comment>
<evidence type="ECO:0000313" key="1">
    <source>
        <dbReference type="EMBL" id="MBA0635044.1"/>
    </source>
</evidence>
<gene>
    <name evidence="1" type="ORF">Godav_025172</name>
</gene>